<sequence>MFKITALEPTEAPAFIAPLSNVMARAGQKIKLECEVSGLPLPTLTWSHNGKPVKETRELKLQFEENKATLIIYEAFPKDAGTYLVSADNIAGRATSSCSVSVKGRLPTETSDSEMASDMEPVKPSIQLPLTNTTVNEGNRIRLDCVIVGQPEPEVIWYHDDRPVKESPDFQLLFQGDRCSLVIQEALPEDAVLRRLRNQTLNPSLKKKKIKSTGTVPKFTKLLTDVLVSEGDKVILEGNVVGEPRPEIKWLLNNLPITDKEHFNITYDTEGNVKLEINAVRPEDKGVYTVKASNPTGDAKCFAQLIVKALKAPETVKYEEVKLAPEFKELFHDRAAFEETSTKFECIVTGKPTPKIKWLFNGDVISGKDFLISTSGERQVLSIPTLKKSHSGTITCVAENEVGKSSCAAKLTVQSASSITLPELQTTVQPPLSTSFEVPLNSSLTPLSSKIISSTSQAAEPHIEEHKITAQNAQTFKQINQDAPEIKESHRIEEYHKVGKEPPVIHEKSSTTYSIGEKSDIQSHIKSSEHLEIYQKPLVKIRPPRFVTPVIGKIIDQNVDVILEGILDGQPSPQISWTKNGEELKPNERIKIKWELNRTSVEIKDANIEDAGRYSCTAVNEGGTAVSTADLVVRRERVNMEVEVTGTPEPTVTWFKDGVPVEESLKDNYKIKAMGPSHTLVIEKAELNHTGRYMVRAVNCGGEAQSIADIAVYEPTPDTMVEVVKTVVFEDVRKHETLTSAADKVSSTITTPKPIPVEPIKIDTPISTFSSSQLSQSISSKSETTSTTEQKMSKEYQIFKLEHKTPDVPMPKPLETKREEKILERQTDFEIHQPPESVQQQIIEEKKTELQEAGIETSSISKQSSLQYFVKKIKEGDSVTPKEISVPEPIKPEIYQKFESVSQDTKSHIETDVPIHVPVIQQPVPSAPQPVVQEYKSFSQQISQPVTQEYKSFSQKNYTGIFQSTYQRVNVQPQEYKSFSSSQHITQEFDLKPEPPAEICYAPKQEITKRHEEVSEKIRRISESQKELPAHEIPQGGVKIFPTTPKSQKKHSNHINTPNIRHHHHHIAIHLRAARDICLRNHHRKKLWTPKPEIERPASVASSAYSASERQFYSRPLSAQSGVVEPSQEALQMEKQWAHKFSETHVEKSWPPLQTDEPRVQPSWSVQSTLEKKWTPVQVKTEKTMRETRTTGTPTHYIAEVSNLGSIIDHQKLSESSYSKSDIYEESNVKPSEIIKSWPPAAPTQEYIPPPPKTFTTIDTLPIRPVSVQDITDEVYLEPGPPPEIGYAEPPRERRQSYVETIEQELEKNLEPAKVPPCAVRTIPPPKEWTAPPPLPPKQVLPQAPPLPAKPIKRVEPPKKVLEIKSFPFQKFPELEPFPFKPEPEKPKPPRVGPPPTPSKFIKGKFTDSDYESDFESVRIPPKWKPCMSDTEEPTYRRVRAPKLIHTGRSRSQEYEPLPPSKFDQPPRFEGPPRPAINFEEFRKSKGTTQVKKLYKHTRAQETKREISPPKIKPASPPIYVQPVKRSDSPKTKHVTIVDGYMADTDEPFRQQKIVTSEYSKEERSEYRHISKSSEKIIESSSQKFTTPKPRVSKFPVKKHHTSSVSSSKKELVATPIITSHTSEQIYEQQDKHIKLESFPFQPEPLRPQKLKGPPPPSPSKFIKGEFRESDYESDYEGRIPPIWRGDSEPSYKPVRPVLTPTQQHYQQYGRTPTPPTEFDHPPQIDGPPRPKFEPIEKFKPQIRPVPKSIVYKPKAISAAPARDLIVAKPIVETIILQPGSPPEIGYSPGPKKTQYYRSTVSAPYHNAIQTETSNVMHFNESTENCHRTVSLQQTHKVIKFGDQYKKQESKLEPFPYQPEPEHPRRATSVPPPPTPSKFLPGEFRESDYESEVESARIKPKWTPSGGGAENLHYRKVRAPAAVRSSSVPAPRDRVLTPMEFDTQPPLMPTQISTTDFIDGHSRKHESMYKRFTENKSGQIVKRSHSFEPALHPGTPPEYGYASDQKLTKTAATKIATHHMDSMTQAFKSKTQKFVKDIMGDVNKQQTQKPILKTGVDGDAQVYREESRAAQYGTKHVDPDTGLIYFKYDFGYEFGIILPGESKQGEIPVPKKTVIEPPKRTVDIELPVYHEKTAQDTNHAPTPQFKPKKFAPSGKAAKWEPTSESEMSEYESEAKRRSNLLPGSRWEPSSCSPVSLSPSLPSTSPAFNNTFAGSGRKGAETPPSCPSTPGSTHGKVILQPGQARAPMFITIKKQRIGGQAAKFECIVQSEPPPSILWSKNGRIIENSNDYQLHYRNGVSRLTISQAYPEDAGTYSCTATNPVGTANTTATLQVPGERRSQYI</sequence>
<dbReference type="InterPro" id="IPR036179">
    <property type="entry name" value="Ig-like_dom_sf"/>
</dbReference>
<evidence type="ECO:0000256" key="5">
    <source>
        <dbReference type="SAM" id="MobiDB-lite"/>
    </source>
</evidence>
<feature type="domain" description="Ig-like" evidence="6">
    <location>
        <begin position="636"/>
        <end position="711"/>
    </location>
</feature>
<dbReference type="SMART" id="SM00408">
    <property type="entry name" value="IGc2"/>
    <property type="match status" value="7"/>
</dbReference>
<dbReference type="CDD" id="cd00096">
    <property type="entry name" value="Ig"/>
    <property type="match status" value="1"/>
</dbReference>
<name>A0AAV8YLB6_9CUCU</name>
<evidence type="ECO:0000256" key="2">
    <source>
        <dbReference type="ARBA" id="ARBA00006692"/>
    </source>
</evidence>
<keyword evidence="8" id="KW-1185">Reference proteome</keyword>
<feature type="region of interest" description="Disordered" evidence="5">
    <location>
        <begin position="771"/>
        <end position="791"/>
    </location>
</feature>
<gene>
    <name evidence="7" type="ORF">NQ314_007536</name>
</gene>
<evidence type="ECO:0000256" key="3">
    <source>
        <dbReference type="ARBA" id="ARBA00022490"/>
    </source>
</evidence>
<proteinExistence type="inferred from homology"/>
<dbReference type="InterPro" id="IPR013098">
    <property type="entry name" value="Ig_I-set"/>
</dbReference>
<dbReference type="InterPro" id="IPR013783">
    <property type="entry name" value="Ig-like_fold"/>
</dbReference>
<dbReference type="FunFam" id="2.60.40.10:FF:000425">
    <property type="entry name" value="Myosin light chain kinase"/>
    <property type="match status" value="1"/>
</dbReference>
<feature type="compositionally biased region" description="Basic and acidic residues" evidence="5">
    <location>
        <begin position="1559"/>
        <end position="1578"/>
    </location>
</feature>
<dbReference type="EMBL" id="JANEYF010002024">
    <property type="protein sequence ID" value="KAJ8952460.1"/>
    <property type="molecule type" value="Genomic_DNA"/>
</dbReference>
<comment type="caution">
    <text evidence="7">The sequence shown here is derived from an EMBL/GenBank/DDBJ whole genome shotgun (WGS) entry which is preliminary data.</text>
</comment>
<dbReference type="SUPFAM" id="SSF48726">
    <property type="entry name" value="Immunoglobulin"/>
    <property type="match status" value="7"/>
</dbReference>
<accession>A0AAV8YLB6</accession>
<dbReference type="PROSITE" id="PS50835">
    <property type="entry name" value="IG_LIKE"/>
    <property type="match status" value="7"/>
</dbReference>
<feature type="compositionally biased region" description="Basic and acidic residues" evidence="5">
    <location>
        <begin position="1718"/>
        <end position="1731"/>
    </location>
</feature>
<keyword evidence="4" id="KW-0393">Immunoglobulin domain</keyword>
<dbReference type="GO" id="GO:0060298">
    <property type="term" value="P:positive regulation of sarcomere organization"/>
    <property type="evidence" value="ECO:0007669"/>
    <property type="project" value="UniProtKB-ARBA"/>
</dbReference>
<dbReference type="PANTHER" id="PTHR47633">
    <property type="entry name" value="IMMUNOGLOBULIN"/>
    <property type="match status" value="1"/>
</dbReference>
<dbReference type="InterPro" id="IPR007110">
    <property type="entry name" value="Ig-like_dom"/>
</dbReference>
<feature type="domain" description="Ig-like" evidence="6">
    <location>
        <begin position="124"/>
        <end position="191"/>
    </location>
</feature>
<evidence type="ECO:0000256" key="1">
    <source>
        <dbReference type="ARBA" id="ARBA00004496"/>
    </source>
</evidence>
<dbReference type="FunFam" id="2.60.40.10:FF:000107">
    <property type="entry name" value="Myosin, light chain kinase a"/>
    <property type="match status" value="1"/>
</dbReference>
<dbReference type="FunFam" id="2.60.40.10:FF:001223">
    <property type="entry name" value="Sidekick cell adhesion molecule 1"/>
    <property type="match status" value="1"/>
</dbReference>
<feature type="domain" description="Ig-like" evidence="6">
    <location>
        <begin position="537"/>
        <end position="632"/>
    </location>
</feature>
<dbReference type="GO" id="GO:0040017">
    <property type="term" value="P:positive regulation of locomotion"/>
    <property type="evidence" value="ECO:0007669"/>
    <property type="project" value="UniProtKB-ARBA"/>
</dbReference>
<feature type="region of interest" description="Disordered" evidence="5">
    <location>
        <begin position="1373"/>
        <end position="1407"/>
    </location>
</feature>
<dbReference type="GO" id="GO:0005737">
    <property type="term" value="C:cytoplasm"/>
    <property type="evidence" value="ECO:0007669"/>
    <property type="project" value="UniProtKB-SubCell"/>
</dbReference>
<feature type="compositionally biased region" description="Low complexity" evidence="5">
    <location>
        <begin position="771"/>
        <end position="790"/>
    </location>
</feature>
<evidence type="ECO:0000256" key="4">
    <source>
        <dbReference type="ARBA" id="ARBA00023319"/>
    </source>
</evidence>
<feature type="compositionally biased region" description="Basic and acidic residues" evidence="5">
    <location>
        <begin position="1499"/>
        <end position="1508"/>
    </location>
</feature>
<dbReference type="InterPro" id="IPR003599">
    <property type="entry name" value="Ig_sub"/>
</dbReference>
<dbReference type="Pfam" id="PF07679">
    <property type="entry name" value="I-set"/>
    <property type="match status" value="7"/>
</dbReference>
<dbReference type="Gene3D" id="2.60.40.10">
    <property type="entry name" value="Immunoglobulins"/>
    <property type="match status" value="7"/>
</dbReference>
<dbReference type="Proteomes" id="UP001162156">
    <property type="component" value="Unassembled WGS sequence"/>
</dbReference>
<feature type="compositionally biased region" description="Pro residues" evidence="5">
    <location>
        <begin position="1324"/>
        <end position="1349"/>
    </location>
</feature>
<feature type="compositionally biased region" description="Polar residues" evidence="5">
    <location>
        <begin position="1700"/>
        <end position="1711"/>
    </location>
</feature>
<dbReference type="SMART" id="SM00409">
    <property type="entry name" value="IG"/>
    <property type="match status" value="7"/>
</dbReference>
<comment type="subcellular location">
    <subcellularLocation>
        <location evidence="1">Cytoplasm</location>
    </subcellularLocation>
</comment>
<dbReference type="FunFam" id="2.60.40.10:FF:000080">
    <property type="entry name" value="Myosin light chain kinase, smooth muscle"/>
    <property type="match status" value="2"/>
</dbReference>
<comment type="similarity">
    <text evidence="2">Belongs to the protein kinase superfamily. CAMK Ser/Thr protein kinase family.</text>
</comment>
<keyword evidence="3" id="KW-0963">Cytoplasm</keyword>
<feature type="region of interest" description="Disordered" evidence="5">
    <location>
        <begin position="1854"/>
        <end position="1882"/>
    </location>
</feature>
<dbReference type="InterPro" id="IPR003598">
    <property type="entry name" value="Ig_sub2"/>
</dbReference>
<organism evidence="7 8">
    <name type="scientific">Rhamnusium bicolor</name>
    <dbReference type="NCBI Taxonomy" id="1586634"/>
    <lineage>
        <taxon>Eukaryota</taxon>
        <taxon>Metazoa</taxon>
        <taxon>Ecdysozoa</taxon>
        <taxon>Arthropoda</taxon>
        <taxon>Hexapoda</taxon>
        <taxon>Insecta</taxon>
        <taxon>Pterygota</taxon>
        <taxon>Neoptera</taxon>
        <taxon>Endopterygota</taxon>
        <taxon>Coleoptera</taxon>
        <taxon>Polyphaga</taxon>
        <taxon>Cucujiformia</taxon>
        <taxon>Chrysomeloidea</taxon>
        <taxon>Cerambycidae</taxon>
        <taxon>Lepturinae</taxon>
        <taxon>Rhagiini</taxon>
        <taxon>Rhamnusium</taxon>
    </lineage>
</organism>
<protein>
    <recommendedName>
        <fullName evidence="6">Ig-like domain-containing protein</fullName>
    </recommendedName>
</protein>
<feature type="region of interest" description="Disordered" evidence="5">
    <location>
        <begin position="1638"/>
        <end position="1731"/>
    </location>
</feature>
<feature type="compositionally biased region" description="Low complexity" evidence="5">
    <location>
        <begin position="2188"/>
        <end position="2205"/>
    </location>
</feature>
<feature type="region of interest" description="Disordered" evidence="5">
    <location>
        <begin position="2132"/>
        <end position="2235"/>
    </location>
</feature>
<reference evidence="7" key="1">
    <citation type="journal article" date="2023" name="Insect Mol. Biol.">
        <title>Genome sequencing provides insights into the evolution of gene families encoding plant cell wall-degrading enzymes in longhorned beetles.</title>
        <authorList>
            <person name="Shin N.R."/>
            <person name="Okamura Y."/>
            <person name="Kirsch R."/>
            <person name="Pauchet Y."/>
        </authorList>
    </citation>
    <scope>NUCLEOTIDE SEQUENCE</scope>
    <source>
        <strain evidence="7">RBIC_L_NR</strain>
    </source>
</reference>
<evidence type="ECO:0000313" key="7">
    <source>
        <dbReference type="EMBL" id="KAJ8952460.1"/>
    </source>
</evidence>
<feature type="region of interest" description="Disordered" evidence="5">
    <location>
        <begin position="1420"/>
        <end position="1532"/>
    </location>
</feature>
<feature type="region of interest" description="Disordered" evidence="5">
    <location>
        <begin position="1558"/>
        <end position="1611"/>
    </location>
</feature>
<dbReference type="FunFam" id="2.60.40.10:FF:000849">
    <property type="entry name" value="Uncharacterized protein, isoform F"/>
    <property type="match status" value="1"/>
</dbReference>
<feature type="domain" description="Ig-like" evidence="6">
    <location>
        <begin position="325"/>
        <end position="412"/>
    </location>
</feature>
<feature type="domain" description="Ig-like" evidence="6">
    <location>
        <begin position="2246"/>
        <end position="2332"/>
    </location>
</feature>
<evidence type="ECO:0000313" key="8">
    <source>
        <dbReference type="Proteomes" id="UP001162156"/>
    </source>
</evidence>
<feature type="domain" description="Ig-like" evidence="6">
    <location>
        <begin position="13"/>
        <end position="101"/>
    </location>
</feature>
<dbReference type="GO" id="GO:0045989">
    <property type="term" value="P:positive regulation of striated muscle contraction"/>
    <property type="evidence" value="ECO:0007669"/>
    <property type="project" value="UniProtKB-ARBA"/>
</dbReference>
<evidence type="ECO:0000259" key="6">
    <source>
        <dbReference type="PROSITE" id="PS50835"/>
    </source>
</evidence>
<feature type="compositionally biased region" description="Basic residues" evidence="5">
    <location>
        <begin position="1437"/>
        <end position="1449"/>
    </location>
</feature>
<feature type="region of interest" description="Disordered" evidence="5">
    <location>
        <begin position="1324"/>
        <end position="1355"/>
    </location>
</feature>
<feature type="domain" description="Ig-like" evidence="6">
    <location>
        <begin position="217"/>
        <end position="294"/>
    </location>
</feature>